<dbReference type="PROSITE" id="PS51257">
    <property type="entry name" value="PROKAR_LIPOPROTEIN"/>
    <property type="match status" value="1"/>
</dbReference>
<accession>A0ABV1ESD2</accession>
<evidence type="ECO:0000256" key="2">
    <source>
        <dbReference type="SAM" id="SignalP"/>
    </source>
</evidence>
<gene>
    <name evidence="4" type="ORF">WMO45_13305</name>
</gene>
<keyword evidence="2" id="KW-0732">Signal</keyword>
<proteinExistence type="predicted"/>
<name>A0ABV1ESD2_9FIRM</name>
<feature type="chain" id="PRO_5045453468" evidence="2">
    <location>
        <begin position="25"/>
        <end position="366"/>
    </location>
</feature>
<feature type="domain" description="SLH" evidence="3">
    <location>
        <begin position="248"/>
        <end position="311"/>
    </location>
</feature>
<organism evidence="4 5">
    <name type="scientific">Flavonifractor hominis</name>
    <dbReference type="NCBI Taxonomy" id="3133178"/>
    <lineage>
        <taxon>Bacteria</taxon>
        <taxon>Bacillati</taxon>
        <taxon>Bacillota</taxon>
        <taxon>Clostridia</taxon>
        <taxon>Eubacteriales</taxon>
        <taxon>Oscillospiraceae</taxon>
        <taxon>Flavonifractor</taxon>
    </lineage>
</organism>
<feature type="signal peptide" evidence="2">
    <location>
        <begin position="1"/>
        <end position="24"/>
    </location>
</feature>
<dbReference type="EMBL" id="JBBMFT010000016">
    <property type="protein sequence ID" value="MEQ2457499.1"/>
    <property type="molecule type" value="Genomic_DNA"/>
</dbReference>
<sequence length="366" mass="39847">MNKKLTVLVLTGALACAMALPAMAAETTAVPISAPVSMEETMSLPDSVLYYGTVQEIVKDENGNITQLRMVSDRYGEYVMNITEQTVWIDSGRHAASDPTDLQEGESVYVFHSSVETRSLPPQSAAFAVVRNIPMDAGCAQYHEVEEVSLQNGQLKITTDNGGLFIFADDETELSMYRNDAALSLEDIQVGNHVIAWYGAVADSYPGQAHASYLMLLPGEVQIAEETVTRGELAMMMYEQAGKPSVDFAMEYSDVADDAQYAEAIRWVTSKGYMGGYGDGTFGPDDAVSREQLVTILWRYEGSPMLMDYAGLTQFSDVGDISLWAQPAFAWGHQRGYISAVEEGILAPKGDATQEMAETILSALAK</sequence>
<reference evidence="4 5" key="1">
    <citation type="submission" date="2024-03" db="EMBL/GenBank/DDBJ databases">
        <title>Human intestinal bacterial collection.</title>
        <authorList>
            <person name="Pauvert C."/>
            <person name="Hitch T.C.A."/>
            <person name="Clavel T."/>
        </authorList>
    </citation>
    <scope>NUCLEOTIDE SEQUENCE [LARGE SCALE GENOMIC DNA]</scope>
    <source>
        <strain evidence="4 5">CLA-AP-H34</strain>
    </source>
</reference>
<protein>
    <submittedName>
        <fullName evidence="4">S-layer homology domain-containing protein</fullName>
    </submittedName>
</protein>
<dbReference type="Pfam" id="PF00395">
    <property type="entry name" value="SLH"/>
    <property type="match status" value="1"/>
</dbReference>
<dbReference type="PROSITE" id="PS51272">
    <property type="entry name" value="SLH"/>
    <property type="match status" value="1"/>
</dbReference>
<evidence type="ECO:0000313" key="4">
    <source>
        <dbReference type="EMBL" id="MEQ2457499.1"/>
    </source>
</evidence>
<comment type="caution">
    <text evidence="4">The sequence shown here is derived from an EMBL/GenBank/DDBJ whole genome shotgun (WGS) entry which is preliminary data.</text>
</comment>
<dbReference type="RefSeq" id="WP_349141372.1">
    <property type="nucleotide sequence ID" value="NZ_JBBMFT010000016.1"/>
</dbReference>
<keyword evidence="5" id="KW-1185">Reference proteome</keyword>
<evidence type="ECO:0000313" key="5">
    <source>
        <dbReference type="Proteomes" id="UP001440599"/>
    </source>
</evidence>
<evidence type="ECO:0000256" key="1">
    <source>
        <dbReference type="ARBA" id="ARBA00022737"/>
    </source>
</evidence>
<keyword evidence="1" id="KW-0677">Repeat</keyword>
<dbReference type="Proteomes" id="UP001440599">
    <property type="component" value="Unassembled WGS sequence"/>
</dbReference>
<evidence type="ECO:0000259" key="3">
    <source>
        <dbReference type="PROSITE" id="PS51272"/>
    </source>
</evidence>
<dbReference type="InterPro" id="IPR001119">
    <property type="entry name" value="SLH_dom"/>
</dbReference>